<evidence type="ECO:0000256" key="5">
    <source>
        <dbReference type="ARBA" id="ARBA00022617"/>
    </source>
</evidence>
<keyword evidence="6 11" id="KW-0479">Metal-binding</keyword>
<evidence type="ECO:0000256" key="10">
    <source>
        <dbReference type="ARBA" id="ARBA00023180"/>
    </source>
</evidence>
<evidence type="ECO:0000256" key="1">
    <source>
        <dbReference type="ARBA" id="ARBA00000189"/>
    </source>
</evidence>
<keyword evidence="5 11" id="KW-0349">Heme</keyword>
<evidence type="ECO:0000256" key="8">
    <source>
        <dbReference type="ARBA" id="ARBA00023004"/>
    </source>
</evidence>
<dbReference type="Gene3D" id="1.10.520.10">
    <property type="match status" value="1"/>
</dbReference>
<dbReference type="InterPro" id="IPR033905">
    <property type="entry name" value="Secretory_peroxidase"/>
</dbReference>
<dbReference type="Gene3D" id="1.10.420.10">
    <property type="entry name" value="Peroxidase, domain 2"/>
    <property type="match status" value="1"/>
</dbReference>
<dbReference type="InterPro" id="IPR000823">
    <property type="entry name" value="Peroxidase_pln"/>
</dbReference>
<dbReference type="InterPro" id="IPR019793">
    <property type="entry name" value="Peroxidases_heam-ligand_BS"/>
</dbReference>
<dbReference type="PRINTS" id="PR00461">
    <property type="entry name" value="PLPEROXIDASE"/>
</dbReference>
<keyword evidence="7 11" id="KW-0560">Oxidoreductase</keyword>
<evidence type="ECO:0000256" key="2">
    <source>
        <dbReference type="ARBA" id="ARBA00006873"/>
    </source>
</evidence>
<comment type="similarity">
    <text evidence="11">Belongs to the peroxidase family. Classical plant (class III) peroxidase subfamily.</text>
</comment>
<keyword evidence="14" id="KW-1185">Reference proteome</keyword>
<evidence type="ECO:0000256" key="11">
    <source>
        <dbReference type="RuleBase" id="RU362060"/>
    </source>
</evidence>
<feature type="domain" description="Plant heme peroxidase family profile" evidence="12">
    <location>
        <begin position="27"/>
        <end position="327"/>
    </location>
</feature>
<evidence type="ECO:0000313" key="14">
    <source>
        <dbReference type="Proteomes" id="UP000823775"/>
    </source>
</evidence>
<dbReference type="CDD" id="cd00693">
    <property type="entry name" value="secretory_peroxidase"/>
    <property type="match status" value="1"/>
</dbReference>
<proteinExistence type="inferred from homology"/>
<dbReference type="InterPro" id="IPR010255">
    <property type="entry name" value="Haem_peroxidase_sf"/>
</dbReference>
<dbReference type="EC" id="1.11.1.7" evidence="3 11"/>
<sequence>MRPIIFVVFIITVAGLGICNADKQKQKLKMNYYHKSCPSVEKIVKEITWSRVAADPTLPAKLLRLHYHDCFVRGCDASILLDSAPNNSGEKAAVPNRSLGGYEVIDDIKKKVEQVCPNQVSCADILTLAARDAVSYQFGRSMWQVATGRKDGRISRASEALDSLPSPSANLSSLLGQFQDNHLDIVDLVTLSGAHTIGVTHCTLVARRLYNFTGKGDADPSLNPNYATTLRKLCPNPINRATVVEMDPKSSLSFDSHYFEALNQHMGLLGSDAALMTTSLSARIVRKLQNPHVFLAFFGRSMKKMSEIRVLTGIGEGEIRRNCRVAN</sequence>
<comment type="function">
    <text evidence="11">Removal of H(2)O(2), oxidation of toxic reductants, biosynthesis and degradation of lignin, suberization, auxin catabolism, response to environmental stresses such as wounding, pathogen attack and oxidative stress.</text>
</comment>
<evidence type="ECO:0000256" key="9">
    <source>
        <dbReference type="ARBA" id="ARBA00023157"/>
    </source>
</evidence>
<name>A0ABS8V2M1_DATST</name>
<comment type="subcellular location">
    <subcellularLocation>
        <location evidence="11">Secreted</location>
    </subcellularLocation>
</comment>
<evidence type="ECO:0000256" key="6">
    <source>
        <dbReference type="ARBA" id="ARBA00022723"/>
    </source>
</evidence>
<dbReference type="PANTHER" id="PTHR31235">
    <property type="entry name" value="PEROXIDASE 25-RELATED"/>
    <property type="match status" value="1"/>
</dbReference>
<keyword evidence="11" id="KW-0376">Hydrogen peroxide</keyword>
<reference evidence="13 14" key="1">
    <citation type="journal article" date="2021" name="BMC Genomics">
        <title>Datura genome reveals duplications of psychoactive alkaloid biosynthetic genes and high mutation rate following tissue culture.</title>
        <authorList>
            <person name="Rajewski A."/>
            <person name="Carter-House D."/>
            <person name="Stajich J."/>
            <person name="Litt A."/>
        </authorList>
    </citation>
    <scope>NUCLEOTIDE SEQUENCE [LARGE SCALE GENOMIC DNA]</scope>
    <source>
        <strain evidence="13">AR-01</strain>
    </source>
</reference>
<comment type="cofactor">
    <cofactor evidence="11">
        <name>heme b</name>
        <dbReference type="ChEBI" id="CHEBI:60344"/>
    </cofactor>
    <text evidence="11">Binds 1 heme b (iron(II)-protoporphyrin IX) group per subunit.</text>
</comment>
<dbReference type="SUPFAM" id="SSF48113">
    <property type="entry name" value="Heme-dependent peroxidases"/>
    <property type="match status" value="1"/>
</dbReference>
<keyword evidence="4 11" id="KW-0575">Peroxidase</keyword>
<dbReference type="InterPro" id="IPR002016">
    <property type="entry name" value="Haem_peroxidase"/>
</dbReference>
<evidence type="ECO:0000313" key="13">
    <source>
        <dbReference type="EMBL" id="MCD9640627.1"/>
    </source>
</evidence>
<keyword evidence="10" id="KW-0325">Glycoprotein</keyword>
<organism evidence="13 14">
    <name type="scientific">Datura stramonium</name>
    <name type="common">Jimsonweed</name>
    <name type="synonym">Common thornapple</name>
    <dbReference type="NCBI Taxonomy" id="4076"/>
    <lineage>
        <taxon>Eukaryota</taxon>
        <taxon>Viridiplantae</taxon>
        <taxon>Streptophyta</taxon>
        <taxon>Embryophyta</taxon>
        <taxon>Tracheophyta</taxon>
        <taxon>Spermatophyta</taxon>
        <taxon>Magnoliopsida</taxon>
        <taxon>eudicotyledons</taxon>
        <taxon>Gunneridae</taxon>
        <taxon>Pentapetalae</taxon>
        <taxon>asterids</taxon>
        <taxon>lamiids</taxon>
        <taxon>Solanales</taxon>
        <taxon>Solanaceae</taxon>
        <taxon>Solanoideae</taxon>
        <taxon>Datureae</taxon>
        <taxon>Datura</taxon>
    </lineage>
</organism>
<evidence type="ECO:0000256" key="3">
    <source>
        <dbReference type="ARBA" id="ARBA00012313"/>
    </source>
</evidence>
<feature type="chain" id="PRO_5044975020" description="Peroxidase" evidence="11">
    <location>
        <begin position="22"/>
        <end position="327"/>
    </location>
</feature>
<comment type="cofactor">
    <cofactor evidence="11">
        <name>Ca(2+)</name>
        <dbReference type="ChEBI" id="CHEBI:29108"/>
    </cofactor>
    <text evidence="11">Binds 2 calcium ions per subunit.</text>
</comment>
<gene>
    <name evidence="13" type="ORF">HAX54_026033</name>
</gene>
<dbReference type="EMBL" id="JACEIK010003162">
    <property type="protein sequence ID" value="MCD9640627.1"/>
    <property type="molecule type" value="Genomic_DNA"/>
</dbReference>
<dbReference type="PRINTS" id="PR00458">
    <property type="entry name" value="PEROXIDASE"/>
</dbReference>
<comment type="catalytic activity">
    <reaction evidence="1 11">
        <text>2 a phenolic donor + H2O2 = 2 a phenolic radical donor + 2 H2O</text>
        <dbReference type="Rhea" id="RHEA:56136"/>
        <dbReference type="ChEBI" id="CHEBI:15377"/>
        <dbReference type="ChEBI" id="CHEBI:16240"/>
        <dbReference type="ChEBI" id="CHEBI:139520"/>
        <dbReference type="ChEBI" id="CHEBI:139521"/>
        <dbReference type="EC" id="1.11.1.7"/>
    </reaction>
</comment>
<comment type="similarity">
    <text evidence="2">Belongs to the peroxidase family. Ascorbate peroxidase subfamily.</text>
</comment>
<accession>A0ABS8V2M1</accession>
<evidence type="ECO:0000259" key="12">
    <source>
        <dbReference type="PROSITE" id="PS50873"/>
    </source>
</evidence>
<feature type="signal peptide" evidence="11">
    <location>
        <begin position="1"/>
        <end position="21"/>
    </location>
</feature>
<evidence type="ECO:0000256" key="4">
    <source>
        <dbReference type="ARBA" id="ARBA00022559"/>
    </source>
</evidence>
<dbReference type="Pfam" id="PF00141">
    <property type="entry name" value="peroxidase"/>
    <property type="match status" value="1"/>
</dbReference>
<keyword evidence="11" id="KW-0106">Calcium</keyword>
<protein>
    <recommendedName>
        <fullName evidence="3 11">Peroxidase</fullName>
        <ecNumber evidence="3 11">1.11.1.7</ecNumber>
    </recommendedName>
</protein>
<comment type="caution">
    <text evidence="13">The sequence shown here is derived from an EMBL/GenBank/DDBJ whole genome shotgun (WGS) entry which is preliminary data.</text>
</comment>
<keyword evidence="9" id="KW-1015">Disulfide bond</keyword>
<keyword evidence="11" id="KW-0964">Secreted</keyword>
<dbReference type="PROSITE" id="PS00435">
    <property type="entry name" value="PEROXIDASE_1"/>
    <property type="match status" value="1"/>
</dbReference>
<evidence type="ECO:0000256" key="7">
    <source>
        <dbReference type="ARBA" id="ARBA00023002"/>
    </source>
</evidence>
<keyword evidence="11" id="KW-0732">Signal</keyword>
<dbReference type="PROSITE" id="PS50873">
    <property type="entry name" value="PEROXIDASE_4"/>
    <property type="match status" value="1"/>
</dbReference>
<keyword evidence="8 11" id="KW-0408">Iron</keyword>
<dbReference type="Proteomes" id="UP000823775">
    <property type="component" value="Unassembled WGS sequence"/>
</dbReference>